<evidence type="ECO:0000256" key="1">
    <source>
        <dbReference type="SAM" id="Coils"/>
    </source>
</evidence>
<dbReference type="Pfam" id="PF20964">
    <property type="entry name" value="DnaX_C"/>
    <property type="match status" value="1"/>
</dbReference>
<dbReference type="OrthoDB" id="1237440at2"/>
<dbReference type="Proteomes" id="UP000029409">
    <property type="component" value="Chromosome"/>
</dbReference>
<protein>
    <recommendedName>
        <fullName evidence="2">DNA polymerase III subunit tau-like C-terminal domain-containing protein</fullName>
    </recommendedName>
</protein>
<proteinExistence type="predicted"/>
<accession>A0A089INV2</accession>
<gene>
    <name evidence="3" type="ORF">PDUR_00980</name>
</gene>
<keyword evidence="4" id="KW-1185">Reference proteome</keyword>
<feature type="coiled-coil region" evidence="1">
    <location>
        <begin position="368"/>
        <end position="395"/>
    </location>
</feature>
<dbReference type="EMBL" id="CP009288">
    <property type="protein sequence ID" value="AIQ10759.1"/>
    <property type="molecule type" value="Genomic_DNA"/>
</dbReference>
<dbReference type="eggNOG" id="COG2445">
    <property type="taxonomic scope" value="Bacteria"/>
</dbReference>
<dbReference type="AlphaFoldDB" id="A0A089INV2"/>
<dbReference type="InterPro" id="IPR048448">
    <property type="entry name" value="DnaX-like_C"/>
</dbReference>
<reference evidence="3 4" key="1">
    <citation type="submission" date="2014-08" db="EMBL/GenBank/DDBJ databases">
        <title>Comparative genomics of the Paenibacillus odorifer group.</title>
        <authorList>
            <person name="den Bakker H.C."/>
            <person name="Tsai Y.-C."/>
            <person name="Martin N."/>
            <person name="Korlach J."/>
            <person name="Wiedmann M."/>
        </authorList>
    </citation>
    <scope>NUCLEOTIDE SEQUENCE [LARGE SCALE GENOMIC DNA]</scope>
    <source>
        <strain evidence="3 4">DSM 1735</strain>
    </source>
</reference>
<evidence type="ECO:0000313" key="4">
    <source>
        <dbReference type="Proteomes" id="UP000029409"/>
    </source>
</evidence>
<dbReference type="KEGG" id="pdu:PDUR_00980"/>
<feature type="domain" description="DNA polymerase III subunit tau-like C-terminal" evidence="2">
    <location>
        <begin position="8"/>
        <end position="81"/>
    </location>
</feature>
<evidence type="ECO:0000259" key="2">
    <source>
        <dbReference type="Pfam" id="PF20964"/>
    </source>
</evidence>
<dbReference type="STRING" id="44251.PDUR_00980"/>
<dbReference type="RefSeq" id="WP_042204681.1">
    <property type="nucleotide sequence ID" value="NZ_CP009288.1"/>
</dbReference>
<keyword evidence="1" id="KW-0175">Coiled coil</keyword>
<sequence length="438" mass="51678">MLDINEIVMKWPQVLGVVKAKKITVHAWLMDGSPFKFENHILYLLFKSTIHMETTKKPNNVRVIEDVLKEVFSENIKIECLSNEDSLKETFARSQTIFSTELLFVLENGTRLSRFDTLVNLLNVDDEFIIQIHEQNIDKFKGEVLKNGKSIRLDIQINRYITNEEHDLVYKIILYGSNVEEVEDYTNHMIDLVHNRKEVKNKYLLWDGISQYYCTQAYNYINQVENRMRSFIMEFLCRKIGQHAFQKTLSNEIKGSIDNNNQKTPYVGFNTSLFNVEFRELGDFLFKEFDEFKDKEELIREIRGCNNIADLNKLKAKLPNSNWNKYFKDTVNNANLHTKWNNLIKYRNIVAHNKILTRKEYEQLRMLADEILSDIENAIESLDDMKLNIDEQEKISSNLDQIQLTLDCDKCGRTISFDEANFSYEDNELLFKCVECIQ</sequence>
<evidence type="ECO:0000313" key="3">
    <source>
        <dbReference type="EMBL" id="AIQ10759.1"/>
    </source>
</evidence>
<dbReference type="eggNOG" id="COG2812">
    <property type="taxonomic scope" value="Bacteria"/>
</dbReference>
<organism evidence="3 4">
    <name type="scientific">Paenibacillus durus</name>
    <name type="common">Paenibacillus azotofixans</name>
    <dbReference type="NCBI Taxonomy" id="44251"/>
    <lineage>
        <taxon>Bacteria</taxon>
        <taxon>Bacillati</taxon>
        <taxon>Bacillota</taxon>
        <taxon>Bacilli</taxon>
        <taxon>Bacillales</taxon>
        <taxon>Paenibacillaceae</taxon>
        <taxon>Paenibacillus</taxon>
    </lineage>
</organism>
<name>A0A089INV2_PAEDU</name>